<proteinExistence type="predicted"/>
<comment type="caution">
    <text evidence="1">The sequence shown here is derived from an EMBL/GenBank/DDBJ whole genome shotgun (WGS) entry which is preliminary data.</text>
</comment>
<name>A0ABT3XV61_9FLAO</name>
<dbReference type="RefSeq" id="WP_267266815.1">
    <property type="nucleotide sequence ID" value="NZ_JAOVZW010000021.1"/>
</dbReference>
<keyword evidence="2" id="KW-1185">Reference proteome</keyword>
<dbReference type="InterPro" id="IPR012808">
    <property type="entry name" value="CHP02453"/>
</dbReference>
<dbReference type="PANTHER" id="PTHR36452:SF1">
    <property type="entry name" value="DUF2461 DOMAIN-CONTAINING PROTEIN"/>
    <property type="match status" value="1"/>
</dbReference>
<dbReference type="PIRSF" id="PIRSF028451">
    <property type="entry name" value="UCP028451"/>
    <property type="match status" value="1"/>
</dbReference>
<organism evidence="1 2">
    <name type="scientific">Chryseobacterium formosus</name>
    <dbReference type="NCBI Taxonomy" id="1537363"/>
    <lineage>
        <taxon>Bacteria</taxon>
        <taxon>Pseudomonadati</taxon>
        <taxon>Bacteroidota</taxon>
        <taxon>Flavobacteriia</taxon>
        <taxon>Flavobacteriales</taxon>
        <taxon>Weeksellaceae</taxon>
        <taxon>Chryseobacterium group</taxon>
        <taxon>Chryseobacterium</taxon>
    </lineage>
</organism>
<accession>A0ABT3XV61</accession>
<dbReference type="Proteomes" id="UP001073122">
    <property type="component" value="Unassembled WGS sequence"/>
</dbReference>
<sequence>MIDQETFSFLKDLSVNNNKTWMTENKERYQKVKEGLVNYIQTLIDEFSEIDSTISRLDASKCMTRINRDMRFAKNAPPYKDDFYLVLNKKKLHGVTAGYYLYIKPGNCFLGGGVWNPQKPELDRYRQEVADYYDDFKSIIDDASFKKKFPTGIQGDGALVNVPKQFDENHPAGEFLRMKGFCTKEKITQKELMSKDSIKTVISFFEASKPLVDFLNRGIEFEY</sequence>
<dbReference type="InterPro" id="IPR015996">
    <property type="entry name" value="UCP028451"/>
</dbReference>
<dbReference type="PANTHER" id="PTHR36452">
    <property type="entry name" value="CHROMOSOME 12, WHOLE GENOME SHOTGUN SEQUENCE"/>
    <property type="match status" value="1"/>
</dbReference>
<dbReference type="NCBIfam" id="TIGR02453">
    <property type="entry name" value="TIGR02453 family protein"/>
    <property type="match status" value="1"/>
</dbReference>
<gene>
    <name evidence="1" type="ORF">OF897_16715</name>
</gene>
<protein>
    <submittedName>
        <fullName evidence="1">DUF2461 domain-containing protein</fullName>
    </submittedName>
</protein>
<dbReference type="EMBL" id="JAOVZW010000021">
    <property type="protein sequence ID" value="MCX8525557.1"/>
    <property type="molecule type" value="Genomic_DNA"/>
</dbReference>
<dbReference type="Pfam" id="PF09365">
    <property type="entry name" value="DUF2461"/>
    <property type="match status" value="1"/>
</dbReference>
<evidence type="ECO:0000313" key="1">
    <source>
        <dbReference type="EMBL" id="MCX8525557.1"/>
    </source>
</evidence>
<evidence type="ECO:0000313" key="2">
    <source>
        <dbReference type="Proteomes" id="UP001073122"/>
    </source>
</evidence>
<reference evidence="1" key="1">
    <citation type="submission" date="2022-10" db="EMBL/GenBank/DDBJ databases">
        <title>Chryseobacterium sp. nov., a novel bacterial species.</title>
        <authorList>
            <person name="Cao Y."/>
        </authorList>
    </citation>
    <scope>NUCLEOTIDE SEQUENCE</scope>
    <source>
        <strain evidence="1">CCTCC AB2015118</strain>
    </source>
</reference>